<dbReference type="GO" id="GO:0042256">
    <property type="term" value="P:cytosolic ribosome assembly"/>
    <property type="evidence" value="ECO:0007669"/>
    <property type="project" value="UniProtKB-UniRule"/>
</dbReference>
<protein>
    <recommendedName>
        <fullName evidence="2">Ribosomal silencing factor RsfS</fullName>
    </recommendedName>
</protein>
<keyword evidence="2" id="KW-0963">Cytoplasm</keyword>
<comment type="similarity">
    <text evidence="1 2">Belongs to the Iojap/RsfS family.</text>
</comment>
<organism evidence="3 4">
    <name type="scientific">Arthrobacter terricola</name>
    <dbReference type="NCBI Taxonomy" id="2547396"/>
    <lineage>
        <taxon>Bacteria</taxon>
        <taxon>Bacillati</taxon>
        <taxon>Actinomycetota</taxon>
        <taxon>Actinomycetes</taxon>
        <taxon>Micrococcales</taxon>
        <taxon>Micrococcaceae</taxon>
        <taxon>Arthrobacter</taxon>
    </lineage>
</organism>
<gene>
    <name evidence="2 3" type="primary">rsfS</name>
    <name evidence="3" type="ORF">E1809_04840</name>
</gene>
<keyword evidence="4" id="KW-1185">Reference proteome</keyword>
<dbReference type="NCBIfam" id="TIGR00090">
    <property type="entry name" value="rsfS_iojap_ybeB"/>
    <property type="match status" value="1"/>
</dbReference>
<evidence type="ECO:0000313" key="3">
    <source>
        <dbReference type="EMBL" id="TDF99996.1"/>
    </source>
</evidence>
<dbReference type="HAMAP" id="MF_01477">
    <property type="entry name" value="Iojap_RsfS"/>
    <property type="match status" value="1"/>
</dbReference>
<name>A0A4R5KW34_9MICC</name>
<comment type="caution">
    <text evidence="3">The sequence shown here is derived from an EMBL/GenBank/DDBJ whole genome shotgun (WGS) entry which is preliminary data.</text>
</comment>
<dbReference type="InterPro" id="IPR043519">
    <property type="entry name" value="NT_sf"/>
</dbReference>
<dbReference type="GO" id="GO:0090071">
    <property type="term" value="P:negative regulation of ribosome biogenesis"/>
    <property type="evidence" value="ECO:0007669"/>
    <property type="project" value="UniProtKB-UniRule"/>
</dbReference>
<dbReference type="AlphaFoldDB" id="A0A4R5KW34"/>
<dbReference type="EMBL" id="SMRU01000004">
    <property type="protein sequence ID" value="TDF99996.1"/>
    <property type="molecule type" value="Genomic_DNA"/>
</dbReference>
<evidence type="ECO:0000256" key="1">
    <source>
        <dbReference type="ARBA" id="ARBA00010574"/>
    </source>
</evidence>
<proteinExistence type="inferred from homology"/>
<evidence type="ECO:0000256" key="2">
    <source>
        <dbReference type="HAMAP-Rule" id="MF_01477"/>
    </source>
</evidence>
<comment type="subcellular location">
    <subcellularLocation>
        <location evidence="2">Cytoplasm</location>
    </subcellularLocation>
</comment>
<dbReference type="GO" id="GO:0005737">
    <property type="term" value="C:cytoplasm"/>
    <property type="evidence" value="ECO:0007669"/>
    <property type="project" value="UniProtKB-SubCell"/>
</dbReference>
<keyword evidence="2" id="KW-0810">Translation regulation</keyword>
<evidence type="ECO:0000313" key="4">
    <source>
        <dbReference type="Proteomes" id="UP000295511"/>
    </source>
</evidence>
<accession>A0A4R5KW34</accession>
<keyword evidence="2" id="KW-0678">Repressor</keyword>
<dbReference type="GO" id="GO:0043023">
    <property type="term" value="F:ribosomal large subunit binding"/>
    <property type="evidence" value="ECO:0007669"/>
    <property type="project" value="TreeGrafter"/>
</dbReference>
<comment type="function">
    <text evidence="2">Functions as a ribosomal silencing factor. Interacts with ribosomal protein uL14 (rplN), blocking formation of intersubunit bridge B8. Prevents association of the 30S and 50S ribosomal subunits and the formation of functional ribosomes, thus repressing translation.</text>
</comment>
<dbReference type="PANTHER" id="PTHR21043">
    <property type="entry name" value="IOJAP SUPERFAMILY ORTHOLOG"/>
    <property type="match status" value="1"/>
</dbReference>
<dbReference type="Gene3D" id="3.30.460.10">
    <property type="entry name" value="Beta Polymerase, domain 2"/>
    <property type="match status" value="1"/>
</dbReference>
<dbReference type="InterPro" id="IPR004394">
    <property type="entry name" value="Iojap/RsfS/C7orf30"/>
</dbReference>
<reference evidence="3 4" key="1">
    <citation type="submission" date="2019-03" db="EMBL/GenBank/DDBJ databases">
        <title>Whole genome sequence of Arthrobacter sp JH1-1.</title>
        <authorList>
            <person name="Trinh H.N."/>
        </authorList>
    </citation>
    <scope>NUCLEOTIDE SEQUENCE [LARGE SCALE GENOMIC DNA]</scope>
    <source>
        <strain evidence="3 4">JH1-1</strain>
    </source>
</reference>
<dbReference type="GO" id="GO:0017148">
    <property type="term" value="P:negative regulation of translation"/>
    <property type="evidence" value="ECO:0007669"/>
    <property type="project" value="UniProtKB-UniRule"/>
</dbReference>
<sequence>MTAHETSVLLARHAARAAADKLAEDIVALDVSERLALTDVFLIASAPTERQVNAIVDGIEEELLKQDLRPVRREGRAEGRWVLLDYADIVVHVQHSEDRVFYALERLWKDCPVVDLGLGDDASAKARAAEES</sequence>
<dbReference type="FunFam" id="3.30.460.10:FF:000008">
    <property type="entry name" value="Ribosomal silencing factor RsfS"/>
    <property type="match status" value="1"/>
</dbReference>
<comment type="subunit">
    <text evidence="2">Interacts with ribosomal protein uL14 (rplN).</text>
</comment>
<dbReference type="SUPFAM" id="SSF81301">
    <property type="entry name" value="Nucleotidyltransferase"/>
    <property type="match status" value="1"/>
</dbReference>
<dbReference type="Proteomes" id="UP000295511">
    <property type="component" value="Unassembled WGS sequence"/>
</dbReference>
<dbReference type="PANTHER" id="PTHR21043:SF0">
    <property type="entry name" value="MITOCHONDRIAL ASSEMBLY OF RIBOSOMAL LARGE SUBUNIT PROTEIN 1"/>
    <property type="match status" value="1"/>
</dbReference>
<dbReference type="OrthoDB" id="9793681at2"/>
<dbReference type="Pfam" id="PF02410">
    <property type="entry name" value="RsfS"/>
    <property type="match status" value="1"/>
</dbReference>
<dbReference type="RefSeq" id="WP_133203089.1">
    <property type="nucleotide sequence ID" value="NZ_SMRU01000004.1"/>
</dbReference>